<dbReference type="eggNOG" id="ENOG5032FYA">
    <property type="taxonomic scope" value="Bacteria"/>
</dbReference>
<dbReference type="Pfam" id="PF11797">
    <property type="entry name" value="WxLIP_HBD"/>
    <property type="match status" value="1"/>
</dbReference>
<sequence>MAVMRRRIGWWLVLLLGILWWTPQVVRADWTIEGPQIIDMGGRSVDKLTLHPGEQRTLRATLTIIGNQADVPVTFTAGPMLTDDFGTMKAQTDINGQRLVLDGAPNFGALVTGLPSTPVNFAPDETRTVTFTVTMPQNAAAGEVVAGYIGMSAKSDSLLNPRPITNNTELLVTVPGTPPTAAATISDPQPAEYQGRDGITVDVANHVGNILDAGTAMATVRSLDHATRLRRRTLTHVMMAPHSNFTLFIPHADLQLGKYAVSVSVGKVTQDFTVTVDRRLATATSKAEEQAQQRLQTILWWTAGGGTAVIVAAFGIIHWRRVRKER</sequence>
<dbReference type="InterPro" id="IPR021759">
    <property type="entry name" value="WxLIP_HBD"/>
</dbReference>
<dbReference type="Proteomes" id="UP000030647">
    <property type="component" value="Unassembled WGS sequence"/>
</dbReference>
<proteinExistence type="predicted"/>
<dbReference type="EMBL" id="KI271601">
    <property type="protein sequence ID" value="ERL64266.1"/>
    <property type="molecule type" value="Genomic_DNA"/>
</dbReference>
<keyword evidence="1" id="KW-0812">Transmembrane</keyword>
<keyword evidence="1" id="KW-1133">Transmembrane helix</keyword>
<evidence type="ECO:0000313" key="3">
    <source>
        <dbReference type="EMBL" id="ERL64266.1"/>
    </source>
</evidence>
<dbReference type="AlphaFoldDB" id="U4THH8"/>
<accession>U4THH8</accession>
<protein>
    <recommendedName>
        <fullName evidence="2">WxL Interacting Protein host binding domain-containing protein</fullName>
    </recommendedName>
</protein>
<keyword evidence="4" id="KW-1185">Reference proteome</keyword>
<keyword evidence="1" id="KW-0472">Membrane</keyword>
<feature type="domain" description="WxL Interacting Protein host binding" evidence="2">
    <location>
        <begin position="187"/>
        <end position="275"/>
    </location>
</feature>
<feature type="transmembrane region" description="Helical" evidence="1">
    <location>
        <begin position="298"/>
        <end position="319"/>
    </location>
</feature>
<dbReference type="HOGENOM" id="CLU_852036_0_0_9"/>
<evidence type="ECO:0000313" key="4">
    <source>
        <dbReference type="Proteomes" id="UP000030647"/>
    </source>
</evidence>
<reference evidence="4" key="1">
    <citation type="journal article" date="2013" name="Genome Announc.">
        <title>Whole-Genome Sequencing of Lactobacillus shenzhenensis Strain LY-73T.</title>
        <authorList>
            <person name="Lin Z."/>
            <person name="Liu Z."/>
            <person name="Yang R."/>
            <person name="Zou Y."/>
            <person name="Wan D."/>
            <person name="Chen J."/>
            <person name="Guo M."/>
            <person name="Zhao J."/>
            <person name="Fang C."/>
            <person name="Yang R."/>
            <person name="Liu F."/>
        </authorList>
    </citation>
    <scope>NUCLEOTIDE SEQUENCE [LARGE SCALE GENOMIC DNA]</scope>
    <source>
        <strain evidence="4">LY-73</strain>
    </source>
</reference>
<evidence type="ECO:0000259" key="2">
    <source>
        <dbReference type="Pfam" id="PF11797"/>
    </source>
</evidence>
<dbReference type="STRING" id="1231336.L248_1449"/>
<organism evidence="3 4">
    <name type="scientific">Schleiferilactobacillus shenzhenensis LY-73</name>
    <dbReference type="NCBI Taxonomy" id="1231336"/>
    <lineage>
        <taxon>Bacteria</taxon>
        <taxon>Bacillati</taxon>
        <taxon>Bacillota</taxon>
        <taxon>Bacilli</taxon>
        <taxon>Lactobacillales</taxon>
        <taxon>Lactobacillaceae</taxon>
        <taxon>Schleiferilactobacillus</taxon>
    </lineage>
</organism>
<evidence type="ECO:0000256" key="1">
    <source>
        <dbReference type="SAM" id="Phobius"/>
    </source>
</evidence>
<gene>
    <name evidence="3" type="ORF">L248_1449</name>
</gene>
<name>U4THH8_9LACO</name>